<keyword evidence="2" id="KW-1185">Reference proteome</keyword>
<evidence type="ECO:0000313" key="2">
    <source>
        <dbReference type="Proteomes" id="UP001234989"/>
    </source>
</evidence>
<dbReference type="GO" id="GO:0003924">
    <property type="term" value="F:GTPase activity"/>
    <property type="evidence" value="ECO:0007669"/>
    <property type="project" value="InterPro"/>
</dbReference>
<evidence type="ECO:0000313" key="1">
    <source>
        <dbReference type="EMBL" id="WMV31117.1"/>
    </source>
</evidence>
<feature type="non-terminal residue" evidence="1">
    <location>
        <position position="58"/>
    </location>
</feature>
<proteinExistence type="predicted"/>
<dbReference type="PANTHER" id="PTHR47979">
    <property type="entry name" value="DRAB11-RELATED"/>
    <property type="match status" value="1"/>
</dbReference>
<dbReference type="InterPro" id="IPR050209">
    <property type="entry name" value="Rab_GTPases_membrane_traffic"/>
</dbReference>
<dbReference type="Gene3D" id="3.40.50.300">
    <property type="entry name" value="P-loop containing nucleotide triphosphate hydrolases"/>
    <property type="match status" value="1"/>
</dbReference>
<protein>
    <submittedName>
        <fullName evidence="1">Uncharacterized protein</fullName>
    </submittedName>
</protein>
<dbReference type="InterPro" id="IPR027417">
    <property type="entry name" value="P-loop_NTPase"/>
</dbReference>
<dbReference type="AlphaFoldDB" id="A0AAF0TSB9"/>
<gene>
    <name evidence="1" type="ORF">MTR67_024502</name>
</gene>
<dbReference type="GO" id="GO:0005525">
    <property type="term" value="F:GTP binding"/>
    <property type="evidence" value="ECO:0007669"/>
    <property type="project" value="InterPro"/>
</dbReference>
<accession>A0AAF0TSB9</accession>
<dbReference type="Proteomes" id="UP001234989">
    <property type="component" value="Chromosome 5"/>
</dbReference>
<dbReference type="PRINTS" id="PR00449">
    <property type="entry name" value="RASTRNSFRMNG"/>
</dbReference>
<dbReference type="Pfam" id="PF00071">
    <property type="entry name" value="Ras"/>
    <property type="match status" value="1"/>
</dbReference>
<organism evidence="1 2">
    <name type="scientific">Solanum verrucosum</name>
    <dbReference type="NCBI Taxonomy" id="315347"/>
    <lineage>
        <taxon>Eukaryota</taxon>
        <taxon>Viridiplantae</taxon>
        <taxon>Streptophyta</taxon>
        <taxon>Embryophyta</taxon>
        <taxon>Tracheophyta</taxon>
        <taxon>Spermatophyta</taxon>
        <taxon>Magnoliopsida</taxon>
        <taxon>eudicotyledons</taxon>
        <taxon>Gunneridae</taxon>
        <taxon>Pentapetalae</taxon>
        <taxon>asterids</taxon>
        <taxon>lamiids</taxon>
        <taxon>Solanales</taxon>
        <taxon>Solanaceae</taxon>
        <taxon>Solanoideae</taxon>
        <taxon>Solaneae</taxon>
        <taxon>Solanum</taxon>
    </lineage>
</organism>
<dbReference type="PROSITE" id="PS51419">
    <property type="entry name" value="RAB"/>
    <property type="match status" value="1"/>
</dbReference>
<dbReference type="SMART" id="SM00175">
    <property type="entry name" value="RAB"/>
    <property type="match status" value="1"/>
</dbReference>
<reference evidence="1" key="1">
    <citation type="submission" date="2023-08" db="EMBL/GenBank/DDBJ databases">
        <title>A de novo genome assembly of Solanum verrucosum Schlechtendal, a Mexican diploid species geographically isolated from the other diploid A-genome species in potato relatives.</title>
        <authorList>
            <person name="Hosaka K."/>
        </authorList>
    </citation>
    <scope>NUCLEOTIDE SEQUENCE</scope>
    <source>
        <tissue evidence="1">Young leaves</tissue>
    </source>
</reference>
<sequence length="58" mass="6451">MAGELRGHVDKNIVIMLIANKCDLGSLRAVPVEDAQKFAERENLFFMETSALQSTNVE</sequence>
<name>A0AAF0TSB9_SOLVR</name>
<dbReference type="InterPro" id="IPR001806">
    <property type="entry name" value="Small_GTPase"/>
</dbReference>
<dbReference type="EMBL" id="CP133616">
    <property type="protein sequence ID" value="WMV31117.1"/>
    <property type="molecule type" value="Genomic_DNA"/>
</dbReference>
<dbReference type="SUPFAM" id="SSF52540">
    <property type="entry name" value="P-loop containing nucleoside triphosphate hydrolases"/>
    <property type="match status" value="1"/>
</dbReference>